<keyword evidence="2" id="KW-1185">Reference proteome</keyword>
<comment type="caution">
    <text evidence="1">The sequence shown here is derived from an EMBL/GenBank/DDBJ whole genome shotgun (WGS) entry which is preliminary data.</text>
</comment>
<proteinExistence type="predicted"/>
<evidence type="ECO:0000313" key="2">
    <source>
        <dbReference type="Proteomes" id="UP001060215"/>
    </source>
</evidence>
<sequence>MRLAGIEDTTELLEKQLGSEMSKMILEEALMLVRAFSHYLTLMGIAETHHRVRKSRSMAHLSKSCDDIFNQLIHGGVSSDELYNNVCKQVEIDNIQDATFLNVVAKAIPQVIL</sequence>
<protein>
    <submittedName>
        <fullName evidence="1">Phosphoenolpyruvate carboxylase 4</fullName>
    </submittedName>
</protein>
<dbReference type="EMBL" id="CM045766">
    <property type="protein sequence ID" value="KAI8004452.1"/>
    <property type="molecule type" value="Genomic_DNA"/>
</dbReference>
<evidence type="ECO:0000313" key="1">
    <source>
        <dbReference type="EMBL" id="KAI8004452.1"/>
    </source>
</evidence>
<reference evidence="1 2" key="1">
    <citation type="journal article" date="2022" name="Plant J.">
        <title>Chromosome-level genome of Camellia lanceoleosa provides a valuable resource for understanding genome evolution and self-incompatibility.</title>
        <authorList>
            <person name="Gong W."/>
            <person name="Xiao S."/>
            <person name="Wang L."/>
            <person name="Liao Z."/>
            <person name="Chang Y."/>
            <person name="Mo W."/>
            <person name="Hu G."/>
            <person name="Li W."/>
            <person name="Zhao G."/>
            <person name="Zhu H."/>
            <person name="Hu X."/>
            <person name="Ji K."/>
            <person name="Xiang X."/>
            <person name="Song Q."/>
            <person name="Yuan D."/>
            <person name="Jin S."/>
            <person name="Zhang L."/>
        </authorList>
    </citation>
    <scope>NUCLEOTIDE SEQUENCE [LARGE SCALE GENOMIC DNA]</scope>
    <source>
        <strain evidence="1">SQ_2022a</strain>
    </source>
</reference>
<organism evidence="1 2">
    <name type="scientific">Camellia lanceoleosa</name>
    <dbReference type="NCBI Taxonomy" id="1840588"/>
    <lineage>
        <taxon>Eukaryota</taxon>
        <taxon>Viridiplantae</taxon>
        <taxon>Streptophyta</taxon>
        <taxon>Embryophyta</taxon>
        <taxon>Tracheophyta</taxon>
        <taxon>Spermatophyta</taxon>
        <taxon>Magnoliopsida</taxon>
        <taxon>eudicotyledons</taxon>
        <taxon>Gunneridae</taxon>
        <taxon>Pentapetalae</taxon>
        <taxon>asterids</taxon>
        <taxon>Ericales</taxon>
        <taxon>Theaceae</taxon>
        <taxon>Camellia</taxon>
    </lineage>
</organism>
<gene>
    <name evidence="1" type="ORF">LOK49_LG08G02236</name>
</gene>
<dbReference type="Proteomes" id="UP001060215">
    <property type="component" value="Chromosome 9"/>
</dbReference>
<accession>A0ACC0GVG3</accession>
<name>A0ACC0GVG3_9ERIC</name>